<name>A0A318XK69_9FIRM</name>
<sequence>MYDENNTGPFYSPEIVDWCEDCDDYDYQDSYSEDFDDNGDRQPVIIIPCPPLPACSPQQCRPCPPSQCRPCPPSQCRPCPPSQCRP</sequence>
<feature type="non-terminal residue" evidence="1">
    <location>
        <position position="86"/>
    </location>
</feature>
<protein>
    <submittedName>
        <fullName evidence="1">Uncharacterized protein</fullName>
    </submittedName>
</protein>
<proteinExistence type="predicted"/>
<dbReference type="AlphaFoldDB" id="A0A318XK69"/>
<dbReference type="RefSeq" id="WP_207658096.1">
    <property type="nucleotide sequence ID" value="NZ_QKMR01000016.1"/>
</dbReference>
<gene>
    <name evidence="1" type="ORF">LY28_02679</name>
</gene>
<accession>A0A318XK69</accession>
<keyword evidence="2" id="KW-1185">Reference proteome</keyword>
<organism evidence="1 2">
    <name type="scientific">Ruminiclostridium sufflavum DSM 19573</name>
    <dbReference type="NCBI Taxonomy" id="1121337"/>
    <lineage>
        <taxon>Bacteria</taxon>
        <taxon>Bacillati</taxon>
        <taxon>Bacillota</taxon>
        <taxon>Clostridia</taxon>
        <taxon>Eubacteriales</taxon>
        <taxon>Oscillospiraceae</taxon>
        <taxon>Ruminiclostridium</taxon>
    </lineage>
</organism>
<reference evidence="1 2" key="1">
    <citation type="submission" date="2018-06" db="EMBL/GenBank/DDBJ databases">
        <title>Genomic Encyclopedia of Type Strains, Phase I: the one thousand microbial genomes (KMG-I) project.</title>
        <authorList>
            <person name="Kyrpides N."/>
        </authorList>
    </citation>
    <scope>NUCLEOTIDE SEQUENCE [LARGE SCALE GENOMIC DNA]</scope>
    <source>
        <strain evidence="1 2">DSM 19573</strain>
    </source>
</reference>
<dbReference type="Proteomes" id="UP000248132">
    <property type="component" value="Unassembled WGS sequence"/>
</dbReference>
<evidence type="ECO:0000313" key="1">
    <source>
        <dbReference type="EMBL" id="PYG86858.1"/>
    </source>
</evidence>
<evidence type="ECO:0000313" key="2">
    <source>
        <dbReference type="Proteomes" id="UP000248132"/>
    </source>
</evidence>
<dbReference type="EMBL" id="QKMR01000016">
    <property type="protein sequence ID" value="PYG86858.1"/>
    <property type="molecule type" value="Genomic_DNA"/>
</dbReference>
<comment type="caution">
    <text evidence="1">The sequence shown here is derived from an EMBL/GenBank/DDBJ whole genome shotgun (WGS) entry which is preliminary data.</text>
</comment>